<organism evidence="12">
    <name type="scientific">freshwater metagenome</name>
    <dbReference type="NCBI Taxonomy" id="449393"/>
    <lineage>
        <taxon>unclassified sequences</taxon>
        <taxon>metagenomes</taxon>
        <taxon>ecological metagenomes</taxon>
    </lineage>
</organism>
<evidence type="ECO:0000256" key="2">
    <source>
        <dbReference type="ARBA" id="ARBA00010581"/>
    </source>
</evidence>
<dbReference type="SUPFAM" id="SSF81452">
    <property type="entry name" value="Cytochrome c oxidase subunit III-like"/>
    <property type="match status" value="1"/>
</dbReference>
<feature type="compositionally biased region" description="Low complexity" evidence="9">
    <location>
        <begin position="19"/>
        <end position="29"/>
    </location>
</feature>
<dbReference type="Pfam" id="PF00510">
    <property type="entry name" value="COX3"/>
    <property type="match status" value="1"/>
</dbReference>
<proteinExistence type="inferred from homology"/>
<feature type="region of interest" description="Disordered" evidence="9">
    <location>
        <begin position="1"/>
        <end position="29"/>
    </location>
</feature>
<name>A0A6J6C7P3_9ZZZZ</name>
<dbReference type="PANTHER" id="PTHR11403:SF7">
    <property type="entry name" value="CYTOCHROME C OXIDASE SUBUNIT 3"/>
    <property type="match status" value="1"/>
</dbReference>
<evidence type="ECO:0000313" key="12">
    <source>
        <dbReference type="EMBL" id="CAB4547400.1"/>
    </source>
</evidence>
<protein>
    <recommendedName>
        <fullName evidence="3">cytochrome-c oxidase</fullName>
        <ecNumber evidence="3">7.1.1.9</ecNumber>
    </recommendedName>
    <alternativeName>
        <fullName evidence="8">Cytochrome c oxidase polypeptide III</fullName>
    </alternativeName>
</protein>
<feature type="domain" description="Heme-copper oxidase subunit III family profile" evidence="11">
    <location>
        <begin position="32"/>
        <end position="212"/>
    </location>
</feature>
<dbReference type="Gene3D" id="1.20.120.80">
    <property type="entry name" value="Cytochrome c oxidase, subunit III, four-helix bundle"/>
    <property type="match status" value="1"/>
</dbReference>
<dbReference type="GO" id="GO:0016020">
    <property type="term" value="C:membrane"/>
    <property type="evidence" value="ECO:0007669"/>
    <property type="project" value="UniProtKB-SubCell"/>
</dbReference>
<evidence type="ECO:0000256" key="9">
    <source>
        <dbReference type="SAM" id="MobiDB-lite"/>
    </source>
</evidence>
<feature type="transmembrane region" description="Helical" evidence="10">
    <location>
        <begin position="192"/>
        <end position="210"/>
    </location>
</feature>
<dbReference type="InterPro" id="IPR024791">
    <property type="entry name" value="Cyt_c/ubiquinol_Oxase_su3"/>
</dbReference>
<dbReference type="EC" id="7.1.1.9" evidence="3"/>
<comment type="subcellular location">
    <subcellularLocation>
        <location evidence="1">Membrane</location>
        <topology evidence="1">Multi-pass membrane protein</topology>
    </subcellularLocation>
</comment>
<keyword evidence="6 10" id="KW-1133">Transmembrane helix</keyword>
<dbReference type="EMBL" id="CAFBMG010000042">
    <property type="protein sequence ID" value="CAB4898653.1"/>
    <property type="molecule type" value="Genomic_DNA"/>
</dbReference>
<dbReference type="InterPro" id="IPR000298">
    <property type="entry name" value="Cyt_c_oxidase-like_su3"/>
</dbReference>
<dbReference type="PROSITE" id="PS50253">
    <property type="entry name" value="COX3"/>
    <property type="match status" value="1"/>
</dbReference>
<dbReference type="GO" id="GO:0019646">
    <property type="term" value="P:aerobic electron transport chain"/>
    <property type="evidence" value="ECO:0007669"/>
    <property type="project" value="InterPro"/>
</dbReference>
<evidence type="ECO:0000259" key="11">
    <source>
        <dbReference type="PROSITE" id="PS50253"/>
    </source>
</evidence>
<feature type="transmembrane region" description="Helical" evidence="10">
    <location>
        <begin position="148"/>
        <end position="172"/>
    </location>
</feature>
<dbReference type="InterPro" id="IPR013833">
    <property type="entry name" value="Cyt_c_oxidase_su3_a-hlx"/>
</dbReference>
<evidence type="ECO:0000256" key="7">
    <source>
        <dbReference type="ARBA" id="ARBA00023136"/>
    </source>
</evidence>
<evidence type="ECO:0000256" key="1">
    <source>
        <dbReference type="ARBA" id="ARBA00004141"/>
    </source>
</evidence>
<feature type="transmembrane region" description="Helical" evidence="10">
    <location>
        <begin position="110"/>
        <end position="127"/>
    </location>
</feature>
<evidence type="ECO:0000256" key="8">
    <source>
        <dbReference type="ARBA" id="ARBA00031625"/>
    </source>
</evidence>
<gene>
    <name evidence="12" type="ORF">UFOPK1358_01394</name>
    <name evidence="13" type="ORF">UFOPK2766_00522</name>
    <name evidence="14" type="ORF">UFOPK3519_00722</name>
</gene>
<evidence type="ECO:0000256" key="5">
    <source>
        <dbReference type="ARBA" id="ARBA00022967"/>
    </source>
</evidence>
<keyword evidence="5" id="KW-1278">Translocase</keyword>
<evidence type="ECO:0000313" key="14">
    <source>
        <dbReference type="EMBL" id="CAB4898653.1"/>
    </source>
</evidence>
<evidence type="ECO:0000313" key="13">
    <source>
        <dbReference type="EMBL" id="CAB4734063.1"/>
    </source>
</evidence>
<dbReference type="EMBL" id="CAEZSF010000150">
    <property type="protein sequence ID" value="CAB4547400.1"/>
    <property type="molecule type" value="Genomic_DNA"/>
</dbReference>
<accession>A0A6J6C7P3</accession>
<keyword evidence="7 10" id="KW-0472">Membrane</keyword>
<dbReference type="EMBL" id="CAEZYU010000016">
    <property type="protein sequence ID" value="CAB4734063.1"/>
    <property type="molecule type" value="Genomic_DNA"/>
</dbReference>
<dbReference type="GO" id="GO:0004129">
    <property type="term" value="F:cytochrome-c oxidase activity"/>
    <property type="evidence" value="ECO:0007669"/>
    <property type="project" value="UniProtKB-EC"/>
</dbReference>
<dbReference type="AlphaFoldDB" id="A0A6J6C7P3"/>
<keyword evidence="4 10" id="KW-0812">Transmembrane</keyword>
<sequence length="212" mass="22939">MSDTATMSPPEVTSPPESPEAAVTTTAAMPPTMPRRRELIFGTVFVTAGVAMGLLTLIGNYLATRDAAGTAWLADNQIALTQPNMQMLTMVMSVVTMQWAVWSISRDDRYHTYLALGVTMLLGIAFVNQSTFLFKEAGIAITQPEGPLFYAVTIGHLAMVVAGLIFLLLMAFRTLGGQYSSRQPDGIGAAAVFWYAGVALYAVIWFAVYIQK</sequence>
<dbReference type="PANTHER" id="PTHR11403">
    <property type="entry name" value="CYTOCHROME C OXIDASE SUBUNIT III"/>
    <property type="match status" value="1"/>
</dbReference>
<evidence type="ECO:0000256" key="3">
    <source>
        <dbReference type="ARBA" id="ARBA00012949"/>
    </source>
</evidence>
<reference evidence="12" key="1">
    <citation type="submission" date="2020-05" db="EMBL/GenBank/DDBJ databases">
        <authorList>
            <person name="Chiriac C."/>
            <person name="Salcher M."/>
            <person name="Ghai R."/>
            <person name="Kavagutti S V."/>
        </authorList>
    </citation>
    <scope>NUCLEOTIDE SEQUENCE</scope>
</reference>
<evidence type="ECO:0000256" key="6">
    <source>
        <dbReference type="ARBA" id="ARBA00022989"/>
    </source>
</evidence>
<feature type="transmembrane region" description="Helical" evidence="10">
    <location>
        <begin position="39"/>
        <end position="63"/>
    </location>
</feature>
<evidence type="ECO:0000256" key="10">
    <source>
        <dbReference type="SAM" id="Phobius"/>
    </source>
</evidence>
<dbReference type="InterPro" id="IPR035973">
    <property type="entry name" value="Cyt_c_oxidase_su3-like_sf"/>
</dbReference>
<evidence type="ECO:0000256" key="4">
    <source>
        <dbReference type="ARBA" id="ARBA00022692"/>
    </source>
</evidence>
<comment type="similarity">
    <text evidence="2">Belongs to the cytochrome c oxidase subunit 3 family.</text>
</comment>
<feature type="transmembrane region" description="Helical" evidence="10">
    <location>
        <begin position="84"/>
        <end position="104"/>
    </location>
</feature>